<reference evidence="3" key="1">
    <citation type="submission" date="2020-01" db="EMBL/GenBank/DDBJ databases">
        <title>Whole-genome analyses of novel actinobacteria.</title>
        <authorList>
            <person name="Sahin N."/>
        </authorList>
    </citation>
    <scope>NUCLEOTIDE SEQUENCE</scope>
    <source>
        <strain evidence="3">YC537</strain>
    </source>
</reference>
<evidence type="ECO:0000256" key="1">
    <source>
        <dbReference type="PROSITE-ProRule" id="PRU00339"/>
    </source>
</evidence>
<proteinExistence type="predicted"/>
<dbReference type="InterPro" id="IPR041656">
    <property type="entry name" value="TPR_5"/>
</dbReference>
<evidence type="ECO:0000259" key="2">
    <source>
        <dbReference type="Pfam" id="PF12688"/>
    </source>
</evidence>
<evidence type="ECO:0000313" key="3">
    <source>
        <dbReference type="EMBL" id="NBE52078.1"/>
    </source>
</evidence>
<keyword evidence="4" id="KW-1185">Reference proteome</keyword>
<dbReference type="SUPFAM" id="SSF48452">
    <property type="entry name" value="TPR-like"/>
    <property type="match status" value="1"/>
</dbReference>
<dbReference type="PROSITE" id="PS50005">
    <property type="entry name" value="TPR"/>
    <property type="match status" value="1"/>
</dbReference>
<feature type="domain" description="Tetratrico peptide repeat group 5" evidence="2">
    <location>
        <begin position="39"/>
        <end position="161"/>
    </location>
</feature>
<keyword evidence="1" id="KW-0802">TPR repeat</keyword>
<feature type="repeat" description="TPR" evidence="1">
    <location>
        <begin position="77"/>
        <end position="110"/>
    </location>
</feature>
<dbReference type="Gene3D" id="1.25.40.10">
    <property type="entry name" value="Tetratricopeptide repeat domain"/>
    <property type="match status" value="1"/>
</dbReference>
<gene>
    <name evidence="3" type="ORF">GUY60_11715</name>
</gene>
<protein>
    <submittedName>
        <fullName evidence="3">Tetratricopeptide repeat protein</fullName>
    </submittedName>
</protein>
<name>A0A964UQC3_9ACTN</name>
<dbReference type="InterPro" id="IPR011990">
    <property type="entry name" value="TPR-like_helical_dom_sf"/>
</dbReference>
<dbReference type="OrthoDB" id="193829at2"/>
<dbReference type="AlphaFoldDB" id="A0A964UQC3"/>
<sequence>MTERDTRLAEAVRLRESGRPEEARVRLVALAEELPTDAQVAYQTAWVHDTLGLEAQAVPHYRRALSLPGGLSAHERENAVLGLGSTYRVLGEYQQAVDTLTTASAEFPENGALKAFLAMALFNVGRHHDAMELLLTLVATTSDDPNVAEYRPAIEHYARDLNETVGEGAVVDGAEPEAAV</sequence>
<organism evidence="3 4">
    <name type="scientific">Streptomyces boluensis</name>
    <dbReference type="NCBI Taxonomy" id="1775135"/>
    <lineage>
        <taxon>Bacteria</taxon>
        <taxon>Bacillati</taxon>
        <taxon>Actinomycetota</taxon>
        <taxon>Actinomycetes</taxon>
        <taxon>Kitasatosporales</taxon>
        <taxon>Streptomycetaceae</taxon>
        <taxon>Streptomyces</taxon>
    </lineage>
</organism>
<dbReference type="Pfam" id="PF12688">
    <property type="entry name" value="TPR_5"/>
    <property type="match status" value="1"/>
</dbReference>
<dbReference type="Proteomes" id="UP000598297">
    <property type="component" value="Unassembled WGS sequence"/>
</dbReference>
<dbReference type="EMBL" id="JAAAHS010000066">
    <property type="protein sequence ID" value="NBE52078.1"/>
    <property type="molecule type" value="Genomic_DNA"/>
</dbReference>
<evidence type="ECO:0000313" key="4">
    <source>
        <dbReference type="Proteomes" id="UP000598297"/>
    </source>
</evidence>
<dbReference type="InterPro" id="IPR019734">
    <property type="entry name" value="TPR_rpt"/>
</dbReference>
<accession>A0A964UQC3</accession>
<dbReference type="RefSeq" id="WP_161696670.1">
    <property type="nucleotide sequence ID" value="NZ_JAAAHS010000066.1"/>
</dbReference>
<comment type="caution">
    <text evidence="3">The sequence shown here is derived from an EMBL/GenBank/DDBJ whole genome shotgun (WGS) entry which is preliminary data.</text>
</comment>